<feature type="transmembrane region" description="Helical" evidence="5">
    <location>
        <begin position="57"/>
        <end position="77"/>
    </location>
</feature>
<keyword evidence="2 5" id="KW-0812">Transmembrane</keyword>
<evidence type="ECO:0000256" key="3">
    <source>
        <dbReference type="ARBA" id="ARBA00022989"/>
    </source>
</evidence>
<sequence length="356" mass="40989">MTEAAPKLAEADRIVQIFEDVFLTYLAGVAMITGIITSLLSLLIFRRDSQTSKSTRLLLSMVAFSDFNLLVSAFFFYLVREAIPKGQPGRAFFEHPIVFSLLFYISNVFELFRNWLLVVISFERLLFFLKPIEFKTVWRLRTVKSVIAGLIFFSLLARLPGVVYAFTENLRSRPLRVHRLSKLLHTSTDCILLTSLPITLMTLICIVTTRRMRRVMRIKLRLMKGGSELSQMTATLGETTNPNEAKSKTQRKPNRIIKIIHVVLTVFISFSLPSIPASSLQFYVVYHNVRNSALLWTLQIFRAISNFTSMLNSTANFFVYIFQSRRYRSILAQLLCLDKIYPSLKHESTVTHISHR</sequence>
<dbReference type="PANTHER" id="PTHR46641:SF2">
    <property type="entry name" value="FMRFAMIDE RECEPTOR"/>
    <property type="match status" value="1"/>
</dbReference>
<feature type="domain" description="G-protein coupled receptors family 1 profile" evidence="6">
    <location>
        <begin position="37"/>
        <end position="320"/>
    </location>
</feature>
<dbReference type="Proteomes" id="UP000275846">
    <property type="component" value="Unassembled WGS sequence"/>
</dbReference>
<dbReference type="Gene3D" id="1.20.1070.10">
    <property type="entry name" value="Rhodopsin 7-helix transmembrane proteins"/>
    <property type="match status" value="1"/>
</dbReference>
<evidence type="ECO:0000313" key="7">
    <source>
        <dbReference type="EMBL" id="VDM03856.1"/>
    </source>
</evidence>
<dbReference type="Pfam" id="PF00001">
    <property type="entry name" value="7tm_1"/>
    <property type="match status" value="1"/>
</dbReference>
<accession>A0A183TLX2</accession>
<keyword evidence="3 5" id="KW-1133">Transmembrane helix</keyword>
<evidence type="ECO:0000256" key="1">
    <source>
        <dbReference type="ARBA" id="ARBA00004370"/>
    </source>
</evidence>
<comment type="subcellular location">
    <subcellularLocation>
        <location evidence="1">Membrane</location>
    </subcellularLocation>
</comment>
<keyword evidence="4 5" id="KW-0472">Membrane</keyword>
<dbReference type="OrthoDB" id="6262969at2759"/>
<dbReference type="InterPro" id="IPR052954">
    <property type="entry name" value="GPCR-Ligand_Int"/>
</dbReference>
<dbReference type="SUPFAM" id="SSF81321">
    <property type="entry name" value="Family A G protein-coupled receptor-like"/>
    <property type="match status" value="1"/>
</dbReference>
<feature type="transmembrane region" description="Helical" evidence="5">
    <location>
        <begin position="22"/>
        <end position="45"/>
    </location>
</feature>
<reference evidence="9" key="1">
    <citation type="submission" date="2016-06" db="UniProtKB">
        <authorList>
            <consortium name="WormBaseParasite"/>
        </authorList>
    </citation>
    <scope>IDENTIFICATION</scope>
</reference>
<gene>
    <name evidence="7" type="ORF">SSLN_LOCUS17470</name>
</gene>
<dbReference type="PANTHER" id="PTHR46641">
    <property type="entry name" value="FMRFAMIDE RECEPTOR-RELATED"/>
    <property type="match status" value="1"/>
</dbReference>
<dbReference type="GO" id="GO:0016020">
    <property type="term" value="C:membrane"/>
    <property type="evidence" value="ECO:0007669"/>
    <property type="project" value="UniProtKB-SubCell"/>
</dbReference>
<dbReference type="GO" id="GO:0004930">
    <property type="term" value="F:G protein-coupled receptor activity"/>
    <property type="evidence" value="ECO:0007669"/>
    <property type="project" value="InterPro"/>
</dbReference>
<evidence type="ECO:0000313" key="9">
    <source>
        <dbReference type="WBParaSite" id="SSLN_0001813401-mRNA-1"/>
    </source>
</evidence>
<dbReference type="STRING" id="70667.A0A183TLX2"/>
<protein>
    <submittedName>
        <fullName evidence="9">G_PROTEIN_RECEP_F1_2 domain-containing protein</fullName>
    </submittedName>
</protein>
<evidence type="ECO:0000256" key="5">
    <source>
        <dbReference type="SAM" id="Phobius"/>
    </source>
</evidence>
<feature type="transmembrane region" description="Helical" evidence="5">
    <location>
        <begin position="186"/>
        <end position="209"/>
    </location>
</feature>
<evidence type="ECO:0000313" key="8">
    <source>
        <dbReference type="Proteomes" id="UP000275846"/>
    </source>
</evidence>
<evidence type="ECO:0000256" key="4">
    <source>
        <dbReference type="ARBA" id="ARBA00023136"/>
    </source>
</evidence>
<organism evidence="9">
    <name type="scientific">Schistocephalus solidus</name>
    <name type="common">Tapeworm</name>
    <dbReference type="NCBI Taxonomy" id="70667"/>
    <lineage>
        <taxon>Eukaryota</taxon>
        <taxon>Metazoa</taxon>
        <taxon>Spiralia</taxon>
        <taxon>Lophotrochozoa</taxon>
        <taxon>Platyhelminthes</taxon>
        <taxon>Cestoda</taxon>
        <taxon>Eucestoda</taxon>
        <taxon>Diphyllobothriidea</taxon>
        <taxon>Diphyllobothriidae</taxon>
        <taxon>Schistocephalus</taxon>
    </lineage>
</organism>
<feature type="transmembrane region" description="Helical" evidence="5">
    <location>
        <begin position="143"/>
        <end position="166"/>
    </location>
</feature>
<feature type="transmembrane region" description="Helical" evidence="5">
    <location>
        <begin position="295"/>
        <end position="322"/>
    </location>
</feature>
<evidence type="ECO:0000256" key="2">
    <source>
        <dbReference type="ARBA" id="ARBA00022692"/>
    </source>
</evidence>
<dbReference type="EMBL" id="UYSU01042561">
    <property type="protein sequence ID" value="VDM03856.1"/>
    <property type="molecule type" value="Genomic_DNA"/>
</dbReference>
<name>A0A183TLX2_SCHSO</name>
<dbReference type="AlphaFoldDB" id="A0A183TLX2"/>
<reference evidence="7 8" key="2">
    <citation type="submission" date="2018-11" db="EMBL/GenBank/DDBJ databases">
        <authorList>
            <consortium name="Pathogen Informatics"/>
        </authorList>
    </citation>
    <scope>NUCLEOTIDE SEQUENCE [LARGE SCALE GENOMIC DNA]</scope>
    <source>
        <strain evidence="7 8">NST_G2</strain>
    </source>
</reference>
<feature type="transmembrane region" description="Helical" evidence="5">
    <location>
        <begin position="97"/>
        <end position="122"/>
    </location>
</feature>
<feature type="transmembrane region" description="Helical" evidence="5">
    <location>
        <begin position="256"/>
        <end position="275"/>
    </location>
</feature>
<evidence type="ECO:0000259" key="6">
    <source>
        <dbReference type="PROSITE" id="PS50262"/>
    </source>
</evidence>
<dbReference type="PROSITE" id="PS50262">
    <property type="entry name" value="G_PROTEIN_RECEP_F1_2"/>
    <property type="match status" value="1"/>
</dbReference>
<dbReference type="InterPro" id="IPR000276">
    <property type="entry name" value="GPCR_Rhodpsn"/>
</dbReference>
<dbReference type="WBParaSite" id="SSLN_0001813401-mRNA-1">
    <property type="protein sequence ID" value="SSLN_0001813401-mRNA-1"/>
    <property type="gene ID" value="SSLN_0001813401"/>
</dbReference>
<dbReference type="InterPro" id="IPR017452">
    <property type="entry name" value="GPCR_Rhodpsn_7TM"/>
</dbReference>
<keyword evidence="8" id="KW-1185">Reference proteome</keyword>
<proteinExistence type="predicted"/>